<accession>A0A4R7SYN6</accession>
<dbReference type="GO" id="GO:0030170">
    <property type="term" value="F:pyridoxal phosphate binding"/>
    <property type="evidence" value="ECO:0007669"/>
    <property type="project" value="InterPro"/>
</dbReference>
<dbReference type="GO" id="GO:0030151">
    <property type="term" value="F:molybdenum ion binding"/>
    <property type="evidence" value="ECO:0007669"/>
    <property type="project" value="InterPro"/>
</dbReference>
<dbReference type="Proteomes" id="UP000295151">
    <property type="component" value="Unassembled WGS sequence"/>
</dbReference>
<dbReference type="Gene3D" id="2.40.33.20">
    <property type="entry name" value="PK beta-barrel domain-like"/>
    <property type="match status" value="1"/>
</dbReference>
<dbReference type="SUPFAM" id="SSF50800">
    <property type="entry name" value="PK beta-barrel domain-like"/>
    <property type="match status" value="1"/>
</dbReference>
<dbReference type="PANTHER" id="PTHR30212:SF2">
    <property type="entry name" value="PROTEIN YIIM"/>
    <property type="match status" value="1"/>
</dbReference>
<dbReference type="OrthoDB" id="9786134at2"/>
<dbReference type="AlphaFoldDB" id="A0A4R7SYN6"/>
<reference evidence="2 3" key="1">
    <citation type="submission" date="2019-03" db="EMBL/GenBank/DDBJ databases">
        <title>Genomic Encyclopedia of Type Strains, Phase III (KMG-III): the genomes of soil and plant-associated and newly described type strains.</title>
        <authorList>
            <person name="Whitman W."/>
        </authorList>
    </citation>
    <scope>NUCLEOTIDE SEQUENCE [LARGE SCALE GENOMIC DNA]</scope>
    <source>
        <strain evidence="2 3">VKM Ac-2575</strain>
    </source>
</reference>
<proteinExistence type="predicted"/>
<evidence type="ECO:0000313" key="3">
    <source>
        <dbReference type="Proteomes" id="UP000295151"/>
    </source>
</evidence>
<feature type="domain" description="MOSC" evidence="1">
    <location>
        <begin position="31"/>
        <end position="166"/>
    </location>
</feature>
<dbReference type="Pfam" id="PF03473">
    <property type="entry name" value="MOSC"/>
    <property type="match status" value="1"/>
</dbReference>
<dbReference type="EMBL" id="SOCE01000002">
    <property type="protein sequence ID" value="TDU84444.1"/>
    <property type="molecule type" value="Genomic_DNA"/>
</dbReference>
<sequence>MGKGDQGRLYAVNVVHEIRPGAGRQTAIDKRPATGRIEVGTLGLSGDTQCDRRYHGGPDKALYAYATEDAAWWAKRLDRDIPPGLFGENLTTEGIDCTHALLGERWRLGADVVVEVRMPRSPCDNLSLRMGIPAFHKEFSASRRVGAYLAVLTTGSVAAGDLVTIEHRPTHEVTVANWVGRRNPEHARRLLDSGEDLAPDVRRTALRLVRKRS</sequence>
<dbReference type="RefSeq" id="WP_133984240.1">
    <property type="nucleotide sequence ID" value="NZ_SOCE01000002.1"/>
</dbReference>
<dbReference type="InterPro" id="IPR005302">
    <property type="entry name" value="MoCF_Sase_C"/>
</dbReference>
<comment type="caution">
    <text evidence="2">The sequence shown here is derived from an EMBL/GenBank/DDBJ whole genome shotgun (WGS) entry which is preliminary data.</text>
</comment>
<name>A0A4R7SYN6_9ACTN</name>
<organism evidence="2 3">
    <name type="scientific">Kribbella voronezhensis</name>
    <dbReference type="NCBI Taxonomy" id="2512212"/>
    <lineage>
        <taxon>Bacteria</taxon>
        <taxon>Bacillati</taxon>
        <taxon>Actinomycetota</taxon>
        <taxon>Actinomycetes</taxon>
        <taxon>Propionibacteriales</taxon>
        <taxon>Kribbellaceae</taxon>
        <taxon>Kribbella</taxon>
    </lineage>
</organism>
<keyword evidence="3" id="KW-1185">Reference proteome</keyword>
<dbReference type="GO" id="GO:0003824">
    <property type="term" value="F:catalytic activity"/>
    <property type="evidence" value="ECO:0007669"/>
    <property type="project" value="InterPro"/>
</dbReference>
<dbReference type="PROSITE" id="PS51340">
    <property type="entry name" value="MOSC"/>
    <property type="match status" value="1"/>
</dbReference>
<evidence type="ECO:0000313" key="2">
    <source>
        <dbReference type="EMBL" id="TDU84444.1"/>
    </source>
</evidence>
<dbReference type="PANTHER" id="PTHR30212">
    <property type="entry name" value="PROTEIN YIIM"/>
    <property type="match status" value="1"/>
</dbReference>
<evidence type="ECO:0000259" key="1">
    <source>
        <dbReference type="PROSITE" id="PS51340"/>
    </source>
</evidence>
<gene>
    <name evidence="2" type="ORF">EV138_6915</name>
</gene>
<protein>
    <submittedName>
        <fullName evidence="2">MOSC domain-containing protein YiiM</fullName>
    </submittedName>
</protein>
<dbReference type="InterPro" id="IPR011037">
    <property type="entry name" value="Pyrv_Knase-like_insert_dom_sf"/>
</dbReference>
<dbReference type="InterPro" id="IPR052353">
    <property type="entry name" value="Benzoxazolinone_Detox_Enz"/>
</dbReference>